<evidence type="ECO:0000256" key="5">
    <source>
        <dbReference type="SAM" id="SignalP"/>
    </source>
</evidence>
<dbReference type="Gene3D" id="3.40.50.1820">
    <property type="entry name" value="alpha/beta hydrolase"/>
    <property type="match status" value="1"/>
</dbReference>
<keyword evidence="4" id="KW-0443">Lipid metabolism</keyword>
<dbReference type="InterPro" id="IPR029058">
    <property type="entry name" value="AB_hydrolase_fold"/>
</dbReference>
<reference evidence="6 7" key="1">
    <citation type="submission" date="2019-10" db="EMBL/GenBank/DDBJ databases">
        <authorList>
            <person name="Palmer J.M."/>
        </authorList>
    </citation>
    <scope>NUCLEOTIDE SEQUENCE [LARGE SCALE GENOMIC DNA]</scope>
    <source>
        <strain evidence="6 7">TWF730</strain>
    </source>
</reference>
<evidence type="ECO:0000256" key="1">
    <source>
        <dbReference type="ARBA" id="ARBA00013201"/>
    </source>
</evidence>
<dbReference type="EC" id="3.1.1.47" evidence="1"/>
<keyword evidence="5" id="KW-0732">Signal</keyword>
<comment type="caution">
    <text evidence="6">The sequence shown here is derived from an EMBL/GenBank/DDBJ whole genome shotgun (WGS) entry which is preliminary data.</text>
</comment>
<sequence length="405" mass="44092">MHAVLHVLAPIVGIIAAAQAHYSLPELSGPHCVGKTIPLVLTDHARNDVFYTNSTTARQILLHVYYPTARLSPACPGDNYATPGFADWISNFLGGNVPASYFRKFKTHSIIGAPLKHTEKDNQLPPLLLFSHGLKVPAKLNQAIVEDVASHGYVVILVEHPWDSDYAEFPDGRVIKASPRLGTLLPGTPVITQDVDVRTADILFTLESVKRGKVKVSGCSLASLADRVGMFGHSLGGQLSLVAMLQTPKIIAGSNMDGWFSNGANATNLTDPSDADARRPFFNLRADPANIPEELRWAGGGVENEIAAMKVQTGPKVQPIIAGSSHYSFSDLTQLSIPAHDVNMPKEKKTFQDWIGTINPTRMHKINAEYHKWFFDITMKGKGDPGDINRGLSYPEVTFEDIGSL</sequence>
<keyword evidence="2" id="KW-0378">Hydrolase</keyword>
<name>A0AAV9U025_9PEZI</name>
<dbReference type="Pfam" id="PF03403">
    <property type="entry name" value="PAF-AH_p_II"/>
    <property type="match status" value="1"/>
</dbReference>
<gene>
    <name evidence="6" type="ORF">TWF730_004485</name>
</gene>
<protein>
    <recommendedName>
        <fullName evidence="1">1-alkyl-2-acetylglycerophosphocholine esterase</fullName>
        <ecNumber evidence="1">3.1.1.47</ecNumber>
    </recommendedName>
</protein>
<keyword evidence="7" id="KW-1185">Reference proteome</keyword>
<dbReference type="PANTHER" id="PTHR10272">
    <property type="entry name" value="PLATELET-ACTIVATING FACTOR ACETYLHYDROLASE"/>
    <property type="match status" value="1"/>
</dbReference>
<accession>A0AAV9U025</accession>
<keyword evidence="3" id="KW-0442">Lipid degradation</keyword>
<dbReference type="PANTHER" id="PTHR10272:SF14">
    <property type="entry name" value="PAF ACETYLHYDROLASE FAMILY PROTEIN"/>
    <property type="match status" value="1"/>
</dbReference>
<feature type="signal peptide" evidence="5">
    <location>
        <begin position="1"/>
        <end position="20"/>
    </location>
</feature>
<proteinExistence type="predicted"/>
<dbReference type="AlphaFoldDB" id="A0AAV9U025"/>
<dbReference type="GO" id="GO:0003847">
    <property type="term" value="F:1-alkyl-2-acetylglycerophosphocholine esterase activity"/>
    <property type="evidence" value="ECO:0007669"/>
    <property type="project" value="UniProtKB-EC"/>
</dbReference>
<feature type="chain" id="PRO_5043844115" description="1-alkyl-2-acetylglycerophosphocholine esterase" evidence="5">
    <location>
        <begin position="21"/>
        <end position="405"/>
    </location>
</feature>
<organism evidence="6 7">
    <name type="scientific">Orbilia blumenaviensis</name>
    <dbReference type="NCBI Taxonomy" id="1796055"/>
    <lineage>
        <taxon>Eukaryota</taxon>
        <taxon>Fungi</taxon>
        <taxon>Dikarya</taxon>
        <taxon>Ascomycota</taxon>
        <taxon>Pezizomycotina</taxon>
        <taxon>Orbiliomycetes</taxon>
        <taxon>Orbiliales</taxon>
        <taxon>Orbiliaceae</taxon>
        <taxon>Orbilia</taxon>
    </lineage>
</organism>
<evidence type="ECO:0000313" key="6">
    <source>
        <dbReference type="EMBL" id="KAK6331404.1"/>
    </source>
</evidence>
<evidence type="ECO:0000256" key="2">
    <source>
        <dbReference type="ARBA" id="ARBA00022801"/>
    </source>
</evidence>
<evidence type="ECO:0000313" key="7">
    <source>
        <dbReference type="Proteomes" id="UP001373714"/>
    </source>
</evidence>
<dbReference type="EMBL" id="JAVHNS010000018">
    <property type="protein sequence ID" value="KAK6331404.1"/>
    <property type="molecule type" value="Genomic_DNA"/>
</dbReference>
<dbReference type="SUPFAM" id="SSF53474">
    <property type="entry name" value="alpha/beta-Hydrolases"/>
    <property type="match status" value="1"/>
</dbReference>
<evidence type="ECO:0000256" key="3">
    <source>
        <dbReference type="ARBA" id="ARBA00022963"/>
    </source>
</evidence>
<dbReference type="GO" id="GO:0016042">
    <property type="term" value="P:lipid catabolic process"/>
    <property type="evidence" value="ECO:0007669"/>
    <property type="project" value="UniProtKB-KW"/>
</dbReference>
<dbReference type="Proteomes" id="UP001373714">
    <property type="component" value="Unassembled WGS sequence"/>
</dbReference>
<evidence type="ECO:0000256" key="4">
    <source>
        <dbReference type="ARBA" id="ARBA00023098"/>
    </source>
</evidence>